<feature type="transmembrane region" description="Helical" evidence="6">
    <location>
        <begin position="50"/>
        <end position="69"/>
    </location>
</feature>
<feature type="transmembrane region" description="Helical" evidence="6">
    <location>
        <begin position="103"/>
        <end position="124"/>
    </location>
</feature>
<reference evidence="8 9" key="1">
    <citation type="submission" date="2017-03" db="EMBL/GenBank/DDBJ databases">
        <title>Genome analysis of strain PAMC 26510.</title>
        <authorList>
            <person name="Oh H.-M."/>
            <person name="Yang J.-A."/>
        </authorList>
    </citation>
    <scope>NUCLEOTIDE SEQUENCE [LARGE SCALE GENOMIC DNA]</scope>
    <source>
        <strain evidence="8 9">PAMC 26510</strain>
    </source>
</reference>
<evidence type="ECO:0000256" key="1">
    <source>
        <dbReference type="ARBA" id="ARBA00004651"/>
    </source>
</evidence>
<dbReference type="Gene3D" id="1.20.1640.10">
    <property type="entry name" value="Multidrug efflux transporter AcrB transmembrane domain"/>
    <property type="match status" value="1"/>
</dbReference>
<gene>
    <name evidence="8" type="ORF">PAMC26510_37705</name>
</gene>
<evidence type="ECO:0000256" key="6">
    <source>
        <dbReference type="SAM" id="Phobius"/>
    </source>
</evidence>
<evidence type="ECO:0000313" key="9">
    <source>
        <dbReference type="Proteomes" id="UP000194546"/>
    </source>
</evidence>
<dbReference type="SUPFAM" id="SSF82866">
    <property type="entry name" value="Multidrug efflux transporter AcrB transmembrane domain"/>
    <property type="match status" value="1"/>
</dbReference>
<keyword evidence="4 6" id="KW-1133">Transmembrane helix</keyword>
<dbReference type="Proteomes" id="UP000194546">
    <property type="component" value="Unassembled WGS sequence"/>
</dbReference>
<evidence type="ECO:0000256" key="2">
    <source>
        <dbReference type="ARBA" id="ARBA00022475"/>
    </source>
</evidence>
<dbReference type="EMBL" id="NBTY01000218">
    <property type="protein sequence ID" value="OTP65635.1"/>
    <property type="molecule type" value="Genomic_DNA"/>
</dbReference>
<sequence length="223" mass="23743">MARLNQARASQAIRTTAASLQLIARYGATTRLTGEQPLADEEFASVRDGAALHGVAALIVMLVILWLALRSGSMIAAVFIARFVGLAVTTTLGLRIVGSLNMISVAFMVLFVGLGVDFGVQFCVKYREERHSDDRLAASLVKNAHSIGVPLTLAAVAVSASFFSFLPTAYRGVSELGEIAGTGMLVAYVTDITLLPALLKVFNPPWEAVSLSFKPKTAETLRS</sequence>
<comment type="caution">
    <text evidence="8">The sequence shown here is derived from an EMBL/GenBank/DDBJ whole genome shotgun (WGS) entry which is preliminary data.</text>
</comment>
<dbReference type="PROSITE" id="PS50156">
    <property type="entry name" value="SSD"/>
    <property type="match status" value="1"/>
</dbReference>
<dbReference type="AlphaFoldDB" id="A0A2C9XUM1"/>
<protein>
    <submittedName>
        <fullName evidence="8">Hopanoid-associated RND transporter, HpnN</fullName>
    </submittedName>
</protein>
<accession>A0A2C9XUM1</accession>
<keyword evidence="3 6" id="KW-0812">Transmembrane</keyword>
<feature type="transmembrane region" description="Helical" evidence="6">
    <location>
        <begin position="145"/>
        <end position="167"/>
    </location>
</feature>
<keyword evidence="2" id="KW-1003">Cell membrane</keyword>
<evidence type="ECO:0000256" key="3">
    <source>
        <dbReference type="ARBA" id="ARBA00022692"/>
    </source>
</evidence>
<feature type="transmembrane region" description="Helical" evidence="6">
    <location>
        <begin position="179"/>
        <end position="199"/>
    </location>
</feature>
<dbReference type="Pfam" id="PF03176">
    <property type="entry name" value="MMPL"/>
    <property type="match status" value="1"/>
</dbReference>
<dbReference type="InterPro" id="IPR000731">
    <property type="entry name" value="SSD"/>
</dbReference>
<keyword evidence="5 6" id="KW-0472">Membrane</keyword>
<name>A0A2C9XUM1_CABSO</name>
<evidence type="ECO:0000259" key="7">
    <source>
        <dbReference type="PROSITE" id="PS50156"/>
    </source>
</evidence>
<evidence type="ECO:0000256" key="5">
    <source>
        <dbReference type="ARBA" id="ARBA00023136"/>
    </source>
</evidence>
<feature type="transmembrane region" description="Helical" evidence="6">
    <location>
        <begin position="76"/>
        <end position="97"/>
    </location>
</feature>
<evidence type="ECO:0000313" key="8">
    <source>
        <dbReference type="EMBL" id="OTP65635.1"/>
    </source>
</evidence>
<feature type="domain" description="SSD" evidence="7">
    <location>
        <begin position="75"/>
        <end position="201"/>
    </location>
</feature>
<comment type="subcellular location">
    <subcellularLocation>
        <location evidence="1">Cell membrane</location>
        <topology evidence="1">Multi-pass membrane protein</topology>
    </subcellularLocation>
</comment>
<dbReference type="InterPro" id="IPR050545">
    <property type="entry name" value="Mycobact_MmpL"/>
</dbReference>
<dbReference type="PANTHER" id="PTHR33406:SF13">
    <property type="entry name" value="MEMBRANE PROTEIN YDFJ"/>
    <property type="match status" value="1"/>
</dbReference>
<dbReference type="GO" id="GO:0005886">
    <property type="term" value="C:plasma membrane"/>
    <property type="evidence" value="ECO:0007669"/>
    <property type="project" value="UniProtKB-SubCell"/>
</dbReference>
<proteinExistence type="predicted"/>
<organism evidence="8 9">
    <name type="scientific">Caballeronia sordidicola</name>
    <name type="common">Burkholderia sordidicola</name>
    <dbReference type="NCBI Taxonomy" id="196367"/>
    <lineage>
        <taxon>Bacteria</taxon>
        <taxon>Pseudomonadati</taxon>
        <taxon>Pseudomonadota</taxon>
        <taxon>Betaproteobacteria</taxon>
        <taxon>Burkholderiales</taxon>
        <taxon>Burkholderiaceae</taxon>
        <taxon>Caballeronia</taxon>
    </lineage>
</organism>
<dbReference type="PANTHER" id="PTHR33406">
    <property type="entry name" value="MEMBRANE PROTEIN MJ1562-RELATED"/>
    <property type="match status" value="1"/>
</dbReference>
<evidence type="ECO:0000256" key="4">
    <source>
        <dbReference type="ARBA" id="ARBA00022989"/>
    </source>
</evidence>
<dbReference type="InterPro" id="IPR004869">
    <property type="entry name" value="MMPL_dom"/>
</dbReference>